<keyword evidence="3" id="KW-1185">Reference proteome</keyword>
<proteinExistence type="predicted"/>
<evidence type="ECO:0000313" key="2">
    <source>
        <dbReference type="EMBL" id="CAK3822744.1"/>
    </source>
</evidence>
<dbReference type="AlphaFoldDB" id="A0AAI9E7A8"/>
<feature type="region of interest" description="Disordered" evidence="1">
    <location>
        <begin position="228"/>
        <end position="264"/>
    </location>
</feature>
<feature type="region of interest" description="Disordered" evidence="1">
    <location>
        <begin position="289"/>
        <end position="540"/>
    </location>
</feature>
<sequence>MTPSTPPRSARRHDRPRTPPSPTHGPLHHDYEPYSPRRSTRTSNNPFSSSNITKPLSGNVPPLCGKKTTFSLGFEPSDLLSSPPTSPERPRQADDNQNSFLLTKTPRRLGKQNAANLHDNTDPSSSTHKTFLPTPSKTPSKTPTTTSARKHNRTASMQESARILHFQSENPADVMAGRRGTRKHVHTANAAGFSLDDTDFGRGKKRTNPSFEIYTESHARVPQMDVSDENPFVRPRANTVPQRRTSPRQSRKSAEQIEEERLMDEAAERDEGIVYMFRGKKVFRKFASEVDASSDSDARDPSASHRQRALRRSAGPTAERTITRSSMRPRLLFPRHDQPLQSSDVDEEAETDIEIAAPSAVTEAPKTSKPSVPNTPAKGRAAHMLSPPSRSRASRKTDAGKGPMYDNDVESQITALPTPAQSSKKKVSIDPIPVYDERTPEPEAASPMSGYQGAPPTPGRSTRKKTATSHLSPLIEDEQESSSAGPRDVTPVPSSSSSKRKVPSPFDSWPRTKSGAKRAGEKLESGSTKRTRSNAATEAA</sequence>
<reference evidence="2" key="1">
    <citation type="submission" date="2023-11" db="EMBL/GenBank/DDBJ databases">
        <authorList>
            <person name="Alioto T."/>
            <person name="Alioto T."/>
            <person name="Gomez Garrido J."/>
        </authorList>
    </citation>
    <scope>NUCLEOTIDE SEQUENCE</scope>
</reference>
<name>A0AAI9E7A8_9PEZI</name>
<accession>A0AAI9E7A8</accession>
<comment type="caution">
    <text evidence="2">The sequence shown here is derived from an EMBL/GenBank/DDBJ whole genome shotgun (WGS) entry which is preliminary data.</text>
</comment>
<evidence type="ECO:0000313" key="3">
    <source>
        <dbReference type="Proteomes" id="UP001296104"/>
    </source>
</evidence>
<evidence type="ECO:0000256" key="1">
    <source>
        <dbReference type="SAM" id="MobiDB-lite"/>
    </source>
</evidence>
<feature type="compositionally biased region" description="Low complexity" evidence="1">
    <location>
        <begin position="133"/>
        <end position="147"/>
    </location>
</feature>
<feature type="compositionally biased region" description="Polar residues" evidence="1">
    <location>
        <begin position="410"/>
        <end position="422"/>
    </location>
</feature>
<feature type="compositionally biased region" description="Acidic residues" evidence="1">
    <location>
        <begin position="344"/>
        <end position="353"/>
    </location>
</feature>
<feature type="compositionally biased region" description="Polar residues" evidence="1">
    <location>
        <begin position="525"/>
        <end position="540"/>
    </location>
</feature>
<dbReference type="Proteomes" id="UP001296104">
    <property type="component" value="Unassembled WGS sequence"/>
</dbReference>
<feature type="compositionally biased region" description="Polar residues" evidence="1">
    <location>
        <begin position="41"/>
        <end position="56"/>
    </location>
</feature>
<feature type="region of interest" description="Disordered" evidence="1">
    <location>
        <begin position="1"/>
        <end position="155"/>
    </location>
</feature>
<feature type="compositionally biased region" description="Basic and acidic residues" evidence="1">
    <location>
        <begin position="252"/>
        <end position="264"/>
    </location>
</feature>
<gene>
    <name evidence="2" type="ORF">LECACI_7A001205</name>
</gene>
<protein>
    <submittedName>
        <fullName evidence="2">Uncharacterized protein</fullName>
    </submittedName>
</protein>
<dbReference type="EMBL" id="CAVMBE010000004">
    <property type="protein sequence ID" value="CAK3822744.1"/>
    <property type="molecule type" value="Genomic_DNA"/>
</dbReference>
<organism evidence="2 3">
    <name type="scientific">Lecanosticta acicola</name>
    <dbReference type="NCBI Taxonomy" id="111012"/>
    <lineage>
        <taxon>Eukaryota</taxon>
        <taxon>Fungi</taxon>
        <taxon>Dikarya</taxon>
        <taxon>Ascomycota</taxon>
        <taxon>Pezizomycotina</taxon>
        <taxon>Dothideomycetes</taxon>
        <taxon>Dothideomycetidae</taxon>
        <taxon>Mycosphaerellales</taxon>
        <taxon>Mycosphaerellaceae</taxon>
        <taxon>Lecanosticta</taxon>
    </lineage>
</organism>